<evidence type="ECO:0000313" key="3">
    <source>
        <dbReference type="Proteomes" id="UP000030302"/>
    </source>
</evidence>
<dbReference type="Gene3D" id="2.40.30.180">
    <property type="entry name" value="Ubiquitin-activating enzyme E1, FCCH domain"/>
    <property type="match status" value="1"/>
</dbReference>
<sequence>MAQETIQPSFAAGEIAPSMYGRVDLAKYHSGAAILRNFFVDYRGGASSRQGKKFVGQCKDSATPNRLIPFTFNTLQTYALVFGNLTMRVVMNGGYVLEPATAITGISQAFPGVITDPAHGYNNGDLVYLTGIVGMTQLNGRFGVVTGATTNTFYLTDMYGVVISTSGYSAYVSGGTVGRVFTLTTPYAGSDLALLKFAQSADVMTLVHPNYTPQKLTRTQHWAWTITPITFTPSVSPPSGPTISNNAVGTVYPTTVYSYVITAVVGGVESLPSAVVSTVGVHALSQNVGAQNTVGWNAVTGAEIYNIYRTQENLNTMPPQGALFGFVGSTNPAASNTFIDNNILPDFTNVPPQGYNPFTVAGNPSCVTYYQQRQVFGGMANAPEQIDFSKTGDFFNMNFAIPSKPDDNIEITIASQQVNAIKHMIPMQSLIVLTSSGAWKVDGGASGTVTPTSIEAVPQAYNGCGDVPPLTINYDILYVQAKGSIVRDLAYNFYVNIYTGTDISLLSNHLFYGHQITEWCWADEPFKQALAVRDDGIMLSLTYLKEQEVYAWTHYDTNGLYKSVCSISEGNENAVYTIVERFINGQYLQYIERFASRQMGGDPTIGLPADVSRAWCVDAGLQYPLTYPAATLIPTEEFNIPVISGVDVIAGGQNYSNLTTATVIDPNGTGATFSVTIVGGIITAITPLAVGGNYTRPILNIFDPTGAGSGAVAQPIVTSPVPMNASAAIFSSANIGNVVRINNGMGIVTSVPSSTQIIVNVLQNLTSIWPAASGAWSMTAPVTQVFGLDHLNGQTVSILADGNVQPNQLVTAGSITLQRPATLITIGLPYICQLQTLYLDVQGDGTIQGKRKKINAVTLRLQDSRGLKVGPNFNQLTEIKDRTTQPMGMPVTLFTGDERVNIEPNWTVPGQIAVQQDWPLPCTILACIPEVTIGDTPQ</sequence>
<dbReference type="AlphaFoldDB" id="A0A0A1F929"/>
<dbReference type="HOGENOM" id="CLU_021036_0_0_4"/>
<keyword evidence="3" id="KW-1185">Reference proteome</keyword>
<dbReference type="KEGG" id="care:LT85_1031"/>
<evidence type="ECO:0000313" key="2">
    <source>
        <dbReference type="EMBL" id="AIY40189.1"/>
    </source>
</evidence>
<protein>
    <submittedName>
        <fullName evidence="2">Phage protein</fullName>
    </submittedName>
</protein>
<dbReference type="STRING" id="279058.LT85_1031"/>
<name>A0A0A1F929_9BURK</name>
<dbReference type="OrthoDB" id="5438497at2"/>
<feature type="domain" description="Ubiquitin-activating enzyme E1 FCCH" evidence="1">
    <location>
        <begin position="114"/>
        <end position="179"/>
    </location>
</feature>
<proteinExistence type="predicted"/>
<organism evidence="2 3">
    <name type="scientific">Collimonas arenae</name>
    <dbReference type="NCBI Taxonomy" id="279058"/>
    <lineage>
        <taxon>Bacteria</taxon>
        <taxon>Pseudomonadati</taxon>
        <taxon>Pseudomonadota</taxon>
        <taxon>Betaproteobacteria</taxon>
        <taxon>Burkholderiales</taxon>
        <taxon>Oxalobacteraceae</taxon>
        <taxon>Collimonas</taxon>
    </lineage>
</organism>
<dbReference type="InterPro" id="IPR032418">
    <property type="entry name" value="E1_FCCH"/>
</dbReference>
<dbReference type="EMBL" id="CP009962">
    <property type="protein sequence ID" value="AIY40189.1"/>
    <property type="molecule type" value="Genomic_DNA"/>
</dbReference>
<dbReference type="Pfam" id="PF16190">
    <property type="entry name" value="E1_FCCH"/>
    <property type="match status" value="1"/>
</dbReference>
<dbReference type="RefSeq" id="WP_052134719.1">
    <property type="nucleotide sequence ID" value="NZ_CP009962.1"/>
</dbReference>
<evidence type="ECO:0000259" key="1">
    <source>
        <dbReference type="Pfam" id="PF16190"/>
    </source>
</evidence>
<gene>
    <name evidence="2" type="ORF">LT85_1031</name>
</gene>
<dbReference type="InterPro" id="IPR042302">
    <property type="entry name" value="E1_FCCH_sf"/>
</dbReference>
<dbReference type="Proteomes" id="UP000030302">
    <property type="component" value="Chromosome"/>
</dbReference>
<reference evidence="3" key="1">
    <citation type="journal article" date="2014" name="Soil Biol. Biochem.">
        <title>Structure and function of bacterial communities in ageing soils: Insights from the Mendocino ecological staircase.</title>
        <authorList>
            <person name="Uroz S."/>
            <person name="Tech J.J."/>
            <person name="Sawaya N.A."/>
            <person name="Frey-Klett P."/>
            <person name="Leveau J.H.J."/>
        </authorList>
    </citation>
    <scope>NUCLEOTIDE SEQUENCE [LARGE SCALE GENOMIC DNA]</scope>
    <source>
        <strain evidence="3">Cal35</strain>
    </source>
</reference>
<accession>A0A0A1F929</accession>